<dbReference type="InterPro" id="IPR036116">
    <property type="entry name" value="FN3_sf"/>
</dbReference>
<evidence type="ECO:0000256" key="2">
    <source>
        <dbReference type="SAM" id="SignalP"/>
    </source>
</evidence>
<proteinExistence type="predicted"/>
<organism evidence="4 5">
    <name type="scientific">Flavobacterium cheongpyeongense</name>
    <dbReference type="NCBI Taxonomy" id="2212651"/>
    <lineage>
        <taxon>Bacteria</taxon>
        <taxon>Pseudomonadati</taxon>
        <taxon>Bacteroidota</taxon>
        <taxon>Flavobacteriia</taxon>
        <taxon>Flavobacteriales</taxon>
        <taxon>Flavobacteriaceae</taxon>
        <taxon>Flavobacterium</taxon>
    </lineage>
</organism>
<evidence type="ECO:0000259" key="3">
    <source>
        <dbReference type="PROSITE" id="PS50853"/>
    </source>
</evidence>
<dbReference type="RefSeq" id="WP_110304710.1">
    <property type="nucleotide sequence ID" value="NZ_QJHK01000001.1"/>
</dbReference>
<protein>
    <recommendedName>
        <fullName evidence="3">Fibronectin type-III domain-containing protein</fullName>
    </recommendedName>
</protein>
<dbReference type="InterPro" id="IPR013783">
    <property type="entry name" value="Ig-like_fold"/>
</dbReference>
<dbReference type="CDD" id="cd00063">
    <property type="entry name" value="FN3"/>
    <property type="match status" value="1"/>
</dbReference>
<accession>A0A2V4BU67</accession>
<evidence type="ECO:0000313" key="5">
    <source>
        <dbReference type="Proteomes" id="UP000247903"/>
    </source>
</evidence>
<dbReference type="Proteomes" id="UP000247903">
    <property type="component" value="Unassembled WGS sequence"/>
</dbReference>
<feature type="domain" description="Fibronectin type-III" evidence="3">
    <location>
        <begin position="292"/>
        <end position="385"/>
    </location>
</feature>
<gene>
    <name evidence="4" type="ORF">DMB65_00445</name>
</gene>
<evidence type="ECO:0000313" key="4">
    <source>
        <dbReference type="EMBL" id="PXY42531.1"/>
    </source>
</evidence>
<keyword evidence="2" id="KW-0732">Signal</keyword>
<dbReference type="PROSITE" id="PS50853">
    <property type="entry name" value="FN3"/>
    <property type="match status" value="1"/>
</dbReference>
<reference evidence="4 5" key="1">
    <citation type="submission" date="2018-05" db="EMBL/GenBank/DDBJ databases">
        <title>Flavobacterium sp. strain IMCC34759, incomplete genome.</title>
        <authorList>
            <person name="Joung Y."/>
            <person name="Cho J."/>
        </authorList>
    </citation>
    <scope>NUCLEOTIDE SEQUENCE [LARGE SCALE GENOMIC DNA]</scope>
    <source>
        <strain evidence="4 5">IMCC34759</strain>
    </source>
</reference>
<keyword evidence="5" id="KW-1185">Reference proteome</keyword>
<dbReference type="SUPFAM" id="SSF49265">
    <property type="entry name" value="Fibronectin type III"/>
    <property type="match status" value="1"/>
</dbReference>
<feature type="chain" id="PRO_5015863718" description="Fibronectin type-III domain-containing protein" evidence="2">
    <location>
        <begin position="29"/>
        <end position="1807"/>
    </location>
</feature>
<dbReference type="SMART" id="SM00060">
    <property type="entry name" value="FN3"/>
    <property type="match status" value="2"/>
</dbReference>
<sequence length="1807" mass="200665">MKNFFKNIILLILLIQCSPFGGWGDAYAQLYPVQMTPVFNSPYSVKISDYATSMDTKMQLLINPTDISISQRQVRLKLYIQGNGLNIQSSDYIQGQRPIFINGGELQTLTNTDIASLFRLENLQGISPVQYANGLPDGMYSFCFEMYDFVTNQKISQKSCASLYLILNDPPLLNTPQRNEQIASTEFPNILFTWTPRQINATNVSYKFELKQLIDPALDPQIAFQMSPVLYEETLFATALLYNVSMPILVPGMRYAWRVKAISTTGLSENAVFKNDGYSEIYSFKYTSSCAAPTFLLSESQSSKSVKITWQGTPEHTRYQIQYKKEGIRNAQWFSTYSLNTQSLLTNLEPGVTYQFRVGSSCDPATEGVQSFTYSGISTFTTPVETSGIAVYNCGIIPQINIQNQKPLTNLIQSETFRAGDFPVTILELQGKNSPYSGRGYIIVPYLADTKIAVEFKSIVINTDYQLISGVVETSYNPEWKNVTDVEDFTGEGQGGQIEETVPFVIDKIVINANGDIVVNGKDGEQIIIPGGKDTVITDSKGNIYNVDKDGNGSNEPTLAAAGGKPTPENTDGVDESGQVTEFTAKGISIAFSGNGSKYAFDVLPDKAPAALQKLYKKVGDFALPYKAVLNGYSDTVLATVTLTDTNIKLDSIVFKTQNGANIEFKRTDKVFVLTVKGRLSYAEEQILATIKQGEKWKVIGAFVLVHISPKEVNVALVPTDIASQNKLDGIITSTQAIYNKIGVKVNFKKANILNIDSVVSGNTIQTEKNTLTSTYSTEQQNINSLYQSTDNSYVLFVTDKASSTGQQGYMRLNGQFGYVFKSGLAKTPAHELGHGIFKLEHPFETYKTAESSTDLLMDYSEGTVLNHQDWKQINDPAFKLYAFQSQASGEFANYVVTPDYRIASLPTPNSLIYDACNFDNAKKGLIYGFSEGDKHYCWKNDAYYESIKNTKYEGVLKYISYPKDTDNITLFFDIERPCPSKELTVQYSQIKDKLNTADLNKFIEDNIGKAKNVPCGNDKDAFTSGFFDITSMEVPPGVKVDRIEGGKFSPEQIQKTISQVNRLIVKNNSGYAYNTEMTNSDLGNISVDEDIPAGGDKLNRLDHGLVYLSEFSKQKNNPVNIYVVYTKVDYLISGNWNEFTKQVYEASNLKDKNAILITVPYFNLEKSISITDFSVDHFMPGLYAKGVDVKTAAIAKIKANNTAKVKGGNGAAAGGTYESILSSQVEEFIGQVYKQTYKPSLIYLGLKYADGSIQATKRESAEYQPGYNFVKTVLLQQNKYYDEIQKLVYPGTQSAGVSPTTGVPVMVYDPNYEQHLLEYELKKAELLDKANEGGIEDWNSVENSIDFKEKQLDELTSNKYITGYAFKNGFVQWTKDLSVVFGGTDENPPVYDFANVYNKDKWSTLDPIVYGTIDAASIVASFVGADAIPEAIGLMYSVKRKDVVSATLYTTAIVLPVVASGELRVGQKLASKLAKDSKVFFRGFVYTLKTDGKLAKLSTTYKRGRLLEFFNFSDNAVSHVELDAFCNAFKENKILSKDIKAILSEADEIKRANLFKNIANDVIKGLENSITKNLTKAGIPKSVIDDIIIRAMYIDTEIGSNQMMKMIDDLAKNPKFKNPEDLLKNLEGCFFNGSAKSDKALSLMNEFNEGKYWLDKGEEVIISKELSPGKTPPDEVDVVFISGSNKGILECKYPNVKGTNAEMNIFSNLELIIKKFREDGKLTGKWKNMYPKRFGQINIANGAFPNLSSADEFVNLVKNCKLSDGTVTSLIGEGAGKMFTLQELKSLQELHIIVGNKRIIVKPSNW</sequence>
<comment type="caution">
    <text evidence="4">The sequence shown here is derived from an EMBL/GenBank/DDBJ whole genome shotgun (WGS) entry which is preliminary data.</text>
</comment>
<feature type="region of interest" description="Disordered" evidence="1">
    <location>
        <begin position="547"/>
        <end position="575"/>
    </location>
</feature>
<dbReference type="Gene3D" id="2.60.40.10">
    <property type="entry name" value="Immunoglobulins"/>
    <property type="match status" value="1"/>
</dbReference>
<dbReference type="InterPro" id="IPR003961">
    <property type="entry name" value="FN3_dom"/>
</dbReference>
<name>A0A2V4BU67_9FLAO</name>
<dbReference type="OrthoDB" id="1521695at2"/>
<evidence type="ECO:0000256" key="1">
    <source>
        <dbReference type="SAM" id="MobiDB-lite"/>
    </source>
</evidence>
<dbReference type="EMBL" id="QJHK01000001">
    <property type="protein sequence ID" value="PXY42531.1"/>
    <property type="molecule type" value="Genomic_DNA"/>
</dbReference>
<feature type="signal peptide" evidence="2">
    <location>
        <begin position="1"/>
        <end position="28"/>
    </location>
</feature>